<dbReference type="EMBL" id="CAXKWB010045083">
    <property type="protein sequence ID" value="CAL4161956.1"/>
    <property type="molecule type" value="Genomic_DNA"/>
</dbReference>
<organism evidence="1 2">
    <name type="scientific">Meganyctiphanes norvegica</name>
    <name type="common">Northern krill</name>
    <name type="synonym">Thysanopoda norvegica</name>
    <dbReference type="NCBI Taxonomy" id="48144"/>
    <lineage>
        <taxon>Eukaryota</taxon>
        <taxon>Metazoa</taxon>
        <taxon>Ecdysozoa</taxon>
        <taxon>Arthropoda</taxon>
        <taxon>Crustacea</taxon>
        <taxon>Multicrustacea</taxon>
        <taxon>Malacostraca</taxon>
        <taxon>Eumalacostraca</taxon>
        <taxon>Eucarida</taxon>
        <taxon>Euphausiacea</taxon>
        <taxon>Euphausiidae</taxon>
        <taxon>Meganyctiphanes</taxon>
    </lineage>
</organism>
<name>A0AAV2S3I6_MEGNR</name>
<reference evidence="1 2" key="1">
    <citation type="submission" date="2024-05" db="EMBL/GenBank/DDBJ databases">
        <authorList>
            <person name="Wallberg A."/>
        </authorList>
    </citation>
    <scope>NUCLEOTIDE SEQUENCE [LARGE SCALE GENOMIC DNA]</scope>
</reference>
<protein>
    <submittedName>
        <fullName evidence="1">Uncharacterized protein</fullName>
    </submittedName>
</protein>
<sequence length="104" mass="11525">AGPTSLDEAVDNQDYSGELAQGINSLWWARTNSSDACIRCSLFDFVQQHAYLGEESAADNLIMASIAYILDAENPGQLLDEYMTQWLDGDSVTCDMFHNTCHVK</sequence>
<comment type="caution">
    <text evidence="1">The sequence shown here is derived from an EMBL/GenBank/DDBJ whole genome shotgun (WGS) entry which is preliminary data.</text>
</comment>
<dbReference type="AlphaFoldDB" id="A0AAV2S3I6"/>
<feature type="non-terminal residue" evidence="1">
    <location>
        <position position="1"/>
    </location>
</feature>
<evidence type="ECO:0000313" key="1">
    <source>
        <dbReference type="EMBL" id="CAL4161956.1"/>
    </source>
</evidence>
<dbReference type="Proteomes" id="UP001497623">
    <property type="component" value="Unassembled WGS sequence"/>
</dbReference>
<gene>
    <name evidence="1" type="ORF">MNOR_LOCUS32709</name>
</gene>
<proteinExistence type="predicted"/>
<keyword evidence="2" id="KW-1185">Reference proteome</keyword>
<evidence type="ECO:0000313" key="2">
    <source>
        <dbReference type="Proteomes" id="UP001497623"/>
    </source>
</evidence>
<accession>A0AAV2S3I6</accession>